<evidence type="ECO:0000259" key="4">
    <source>
        <dbReference type="PROSITE" id="PS51186"/>
    </source>
</evidence>
<dbReference type="Proteomes" id="UP001432222">
    <property type="component" value="Chromosome"/>
</dbReference>
<dbReference type="PROSITE" id="PS51186">
    <property type="entry name" value="GNAT"/>
    <property type="match status" value="1"/>
</dbReference>
<keyword evidence="6" id="KW-1185">Reference proteome</keyword>
<evidence type="ECO:0000313" key="5">
    <source>
        <dbReference type="EMBL" id="WUQ86727.1"/>
    </source>
</evidence>
<evidence type="ECO:0000256" key="1">
    <source>
        <dbReference type="ARBA" id="ARBA00022679"/>
    </source>
</evidence>
<dbReference type="InterPro" id="IPR051531">
    <property type="entry name" value="N-acetyltransferase"/>
</dbReference>
<dbReference type="PANTHER" id="PTHR43792:SF8">
    <property type="entry name" value="[RIBOSOMAL PROTEIN US5]-ALANINE N-ACETYLTRANSFERASE"/>
    <property type="match status" value="1"/>
</dbReference>
<evidence type="ECO:0000256" key="2">
    <source>
        <dbReference type="ARBA" id="ARBA00023315"/>
    </source>
</evidence>
<accession>A0ABZ1U6B8</accession>
<dbReference type="EMBL" id="CP108110">
    <property type="protein sequence ID" value="WUQ86727.1"/>
    <property type="molecule type" value="Genomic_DNA"/>
</dbReference>
<gene>
    <name evidence="5" type="ORF">OHA16_29460</name>
</gene>
<name>A0ABZ1U6B8_9ACTN</name>
<proteinExistence type="inferred from homology"/>
<sequence>MDTPALRLEPWTDADLGLLRLINTPEMRRHVGGPESEERMLVRHRRYLDFVPAGIGCMYRVVLETEDGPEGVSQAVDVGSVGYAERAWQGGTVYEMGWNVLAPYRGRGIAATAARAAVEAAARTARHRHLHAFPSVDHPASNAVCRKAGFTLVGETDFEFPPGRWMRSNDWRVDLGALRGA</sequence>
<organism evidence="5 6">
    <name type="scientific">Kitasatospora purpeofusca</name>
    <dbReference type="NCBI Taxonomy" id="67352"/>
    <lineage>
        <taxon>Bacteria</taxon>
        <taxon>Bacillati</taxon>
        <taxon>Actinomycetota</taxon>
        <taxon>Actinomycetes</taxon>
        <taxon>Kitasatosporales</taxon>
        <taxon>Streptomycetaceae</taxon>
        <taxon>Kitasatospora</taxon>
    </lineage>
</organism>
<dbReference type="RefSeq" id="WP_328957318.1">
    <property type="nucleotide sequence ID" value="NZ_CP108110.1"/>
</dbReference>
<dbReference type="Gene3D" id="3.40.630.30">
    <property type="match status" value="1"/>
</dbReference>
<dbReference type="PANTHER" id="PTHR43792">
    <property type="entry name" value="GNAT FAMILY, PUTATIVE (AFU_ORTHOLOGUE AFUA_3G00765)-RELATED-RELATED"/>
    <property type="match status" value="1"/>
</dbReference>
<feature type="domain" description="N-acetyltransferase" evidence="4">
    <location>
        <begin position="6"/>
        <end position="171"/>
    </location>
</feature>
<keyword evidence="2" id="KW-0012">Acyltransferase</keyword>
<protein>
    <submittedName>
        <fullName evidence="5">GNAT family N-acetyltransferase</fullName>
    </submittedName>
</protein>
<evidence type="ECO:0000256" key="3">
    <source>
        <dbReference type="ARBA" id="ARBA00038502"/>
    </source>
</evidence>
<dbReference type="InterPro" id="IPR016181">
    <property type="entry name" value="Acyl_CoA_acyltransferase"/>
</dbReference>
<reference evidence="5" key="1">
    <citation type="submission" date="2022-10" db="EMBL/GenBank/DDBJ databases">
        <title>The complete genomes of actinobacterial strains from the NBC collection.</title>
        <authorList>
            <person name="Joergensen T.S."/>
            <person name="Alvarez Arevalo M."/>
            <person name="Sterndorff E.B."/>
            <person name="Faurdal D."/>
            <person name="Vuksanovic O."/>
            <person name="Mourched A.-S."/>
            <person name="Charusanti P."/>
            <person name="Shaw S."/>
            <person name="Blin K."/>
            <person name="Weber T."/>
        </authorList>
    </citation>
    <scope>NUCLEOTIDE SEQUENCE</scope>
    <source>
        <strain evidence="5">NBC_00222</strain>
    </source>
</reference>
<keyword evidence="1" id="KW-0808">Transferase</keyword>
<dbReference type="InterPro" id="IPR000182">
    <property type="entry name" value="GNAT_dom"/>
</dbReference>
<evidence type="ECO:0000313" key="6">
    <source>
        <dbReference type="Proteomes" id="UP001432222"/>
    </source>
</evidence>
<dbReference type="Pfam" id="PF13302">
    <property type="entry name" value="Acetyltransf_3"/>
    <property type="match status" value="1"/>
</dbReference>
<comment type="similarity">
    <text evidence="3">Belongs to the acetyltransferase family. RimJ subfamily.</text>
</comment>
<dbReference type="SUPFAM" id="SSF55729">
    <property type="entry name" value="Acyl-CoA N-acyltransferases (Nat)"/>
    <property type="match status" value="1"/>
</dbReference>